<evidence type="ECO:0000259" key="3">
    <source>
        <dbReference type="PROSITE" id="PS50103"/>
    </source>
</evidence>
<gene>
    <name evidence="4" type="ORF">SNAT2548_LOCUS25909</name>
</gene>
<feature type="zinc finger region" description="C3H1-type" evidence="1">
    <location>
        <begin position="375"/>
        <end position="403"/>
    </location>
</feature>
<name>A0A812S788_9DINO</name>
<organism evidence="4 5">
    <name type="scientific">Symbiodinium natans</name>
    <dbReference type="NCBI Taxonomy" id="878477"/>
    <lineage>
        <taxon>Eukaryota</taxon>
        <taxon>Sar</taxon>
        <taxon>Alveolata</taxon>
        <taxon>Dinophyceae</taxon>
        <taxon>Suessiales</taxon>
        <taxon>Symbiodiniaceae</taxon>
        <taxon>Symbiodinium</taxon>
    </lineage>
</organism>
<evidence type="ECO:0000313" key="5">
    <source>
        <dbReference type="Proteomes" id="UP000604046"/>
    </source>
</evidence>
<comment type="caution">
    <text evidence="4">The sequence shown here is derived from an EMBL/GenBank/DDBJ whole genome shotgun (WGS) entry which is preliminary data.</text>
</comment>
<accession>A0A812S788</accession>
<sequence length="1392" mass="157031">MVDRTAYPDGKVPELAVRQIFGRQKLPSNMCLLMAEIGMVSVERVAMLGDNIATVKTTLKTLVADENKFGASPPERELSLTMLAAVWRSSSTLQDHVATRRSKMEEDPNKIPEIPGEDHAEFREIFVQAHPDVILNYHKEPHQKLVEKLYRDYVVHGAVSFYEVAEMRTRADRLVQTGGLTKTADDLIKVVQMDSKCSVASESQVLDRLHAFFVVLEYLNICEFSHKAGPLKYLAELEEWRHDNRGLALLLSVDTLIRKKVFKLNHDRRRDFPSFSAALLEVLQNHKQLWNDARSSAEIDKFRPPRREAKAELSPKQKKNRARREKQRALLKAAKELNNNKKKDKDRETRGEVPKIARDARIPEKEWSKIMSFKYSGKKRCPWFNCSLGCRFGDQCRDLHTCARIAGKPCKPPDQWLTWDDVPMDPVEVARQGPFFLEIFAGEGGITRHLRALHVPVLPPVDVVQSGEVAQARDVLDAQFWDRILALARAGAIMFVHLGTPCSSFSIARELPEGPPPVRSSDVPMGFPDLPPHLQAVRDLGNLLLGRSIEIAEIVLAAGGDFSLENPLSSILWVTPVVLSLRQRHRLFDVDVDQCAFGARSRKPTRFLVSSQICTQWARACPGGHGHLRLRGAVRDVQGRVCFVTKAAQVYPEALCATIAGTIQEILSGDCPWFQATYALKDDAPRKRPLGDVRLWRGHRQAEGARLAQFAGYQLKRGAVKPLLDTEVEPGVAMQWTMKILHPFTVPTELPEPLPVIIKVMAQFPRQLASRRELKLAWWGKRALELMPASLQRIAAVSDRALRRLLRGVPENHLPQLGQFCHICLFEELLKAAGSADHELPRFLLYGFPIVGPISRSNRWPKYVKPQAVRPISEALDRAWDLRRMVVNRVGGVPVSDALRKIWEGTLDDVADGSCVGPFDSEDAVSRFVGADDWIPTQRFEVIQKDKVRGCDSATSNMINKITEITEKLQLPSTDLNVAALKELKMALGDRALSGWVLDEKKAYRQVPIAPTHRKFSVIAMKDPADGRPKFFVMIGHSFGLVSAVYNYNRRSAAINEILTKVFEILAFNFYDDKYGFDEVDRVDEAHRIAIAVHWWLGARFDSKKLQCSSSPTILGVTYNLKDMILEIKDDRKQELAAAIEEILEKGSLDPGSAGKLKGKLMFGSSQLWGKIGRAFFRPISERQYMKDRADDRMLLNSALRRSLTQWKFLIEHGPPRPIPLRAPKKCDVVIFTDGFTPDMRKSERGPDRVGAVMLDRRLLHPVQFTETIPKRVSRAWIPRTTQIVPIEMIAPVLALETFKESVRDRDVLLLIDSEPVEAALVKGYSAKEDLSSLIEVFWNLALELRANIFIDRISSDSNPADWPSRDLMSLGEAVGWITVNCSWPGRLADSN</sequence>
<dbReference type="GO" id="GO:0008270">
    <property type="term" value="F:zinc ion binding"/>
    <property type="evidence" value="ECO:0007669"/>
    <property type="project" value="UniProtKB-KW"/>
</dbReference>
<keyword evidence="1" id="KW-0862">Zinc</keyword>
<evidence type="ECO:0000256" key="2">
    <source>
        <dbReference type="SAM" id="MobiDB-lite"/>
    </source>
</evidence>
<dbReference type="InterPro" id="IPR000571">
    <property type="entry name" value="Znf_CCCH"/>
</dbReference>
<feature type="region of interest" description="Disordered" evidence="2">
    <location>
        <begin position="304"/>
        <end position="327"/>
    </location>
</feature>
<dbReference type="OrthoDB" id="419294at2759"/>
<dbReference type="PROSITE" id="PS50103">
    <property type="entry name" value="ZF_C3H1"/>
    <property type="match status" value="1"/>
</dbReference>
<feature type="domain" description="C3H1-type" evidence="3">
    <location>
        <begin position="375"/>
        <end position="403"/>
    </location>
</feature>
<keyword evidence="1" id="KW-0863">Zinc-finger</keyword>
<dbReference type="InterPro" id="IPR052055">
    <property type="entry name" value="Hepadnavirus_pol/RT"/>
</dbReference>
<evidence type="ECO:0000256" key="1">
    <source>
        <dbReference type="PROSITE-ProRule" id="PRU00723"/>
    </source>
</evidence>
<dbReference type="Proteomes" id="UP000604046">
    <property type="component" value="Unassembled WGS sequence"/>
</dbReference>
<dbReference type="PANTHER" id="PTHR33050">
    <property type="entry name" value="REVERSE TRANSCRIPTASE DOMAIN-CONTAINING PROTEIN"/>
    <property type="match status" value="1"/>
</dbReference>
<dbReference type="EMBL" id="CAJNDS010002412">
    <property type="protein sequence ID" value="CAE7464284.1"/>
    <property type="molecule type" value="Genomic_DNA"/>
</dbReference>
<reference evidence="4" key="1">
    <citation type="submission" date="2021-02" db="EMBL/GenBank/DDBJ databases">
        <authorList>
            <person name="Dougan E. K."/>
            <person name="Rhodes N."/>
            <person name="Thang M."/>
            <person name="Chan C."/>
        </authorList>
    </citation>
    <scope>NUCLEOTIDE SEQUENCE</scope>
</reference>
<feature type="compositionally biased region" description="Basic and acidic residues" evidence="2">
    <location>
        <begin position="304"/>
        <end position="315"/>
    </location>
</feature>
<dbReference type="PANTHER" id="PTHR33050:SF7">
    <property type="entry name" value="RIBONUCLEASE H"/>
    <property type="match status" value="1"/>
</dbReference>
<proteinExistence type="predicted"/>
<keyword evidence="1" id="KW-0479">Metal-binding</keyword>
<feature type="compositionally biased region" description="Basic residues" evidence="2">
    <location>
        <begin position="316"/>
        <end position="326"/>
    </location>
</feature>
<protein>
    <recommendedName>
        <fullName evidence="3">C3H1-type domain-containing protein</fullName>
    </recommendedName>
</protein>
<evidence type="ECO:0000313" key="4">
    <source>
        <dbReference type="EMBL" id="CAE7464284.1"/>
    </source>
</evidence>
<keyword evidence="5" id="KW-1185">Reference proteome</keyword>